<accession>A0ABU0RLI1</accession>
<dbReference type="InterPro" id="IPR057929">
    <property type="entry name" value="RamC_N"/>
</dbReference>
<dbReference type="Gene3D" id="1.10.510.10">
    <property type="entry name" value="Transferase(Phosphotransferase) domain 1"/>
    <property type="match status" value="1"/>
</dbReference>
<dbReference type="RefSeq" id="WP_307626704.1">
    <property type="nucleotide sequence ID" value="NZ_JAUSZS010000003.1"/>
</dbReference>
<dbReference type="EMBL" id="JAUSZS010000003">
    <property type="protein sequence ID" value="MDQ0932841.1"/>
    <property type="molecule type" value="Genomic_DNA"/>
</dbReference>
<dbReference type="NCBIfam" id="NF038151">
    <property type="entry name" value="lanthi_synth_III"/>
    <property type="match status" value="1"/>
</dbReference>
<dbReference type="SUPFAM" id="SSF56112">
    <property type="entry name" value="Protein kinase-like (PK-like)"/>
    <property type="match status" value="1"/>
</dbReference>
<dbReference type="Gene3D" id="1.50.10.20">
    <property type="match status" value="1"/>
</dbReference>
<keyword evidence="4" id="KW-1185">Reference proteome</keyword>
<dbReference type="CDD" id="cd04791">
    <property type="entry name" value="LanC_SerThrkinase"/>
    <property type="match status" value="1"/>
</dbReference>
<dbReference type="InterPro" id="IPR053524">
    <property type="entry name" value="Aerial_hyphae_peptide-synth"/>
</dbReference>
<dbReference type="InterPro" id="IPR011009">
    <property type="entry name" value="Kinase-like_dom_sf"/>
</dbReference>
<gene>
    <name evidence="3" type="ORF">QFZ49_002771</name>
</gene>
<evidence type="ECO:0000256" key="1">
    <source>
        <dbReference type="SAM" id="MobiDB-lite"/>
    </source>
</evidence>
<protein>
    <recommendedName>
        <fullName evidence="2">Protein kinase domain-containing protein</fullName>
    </recommendedName>
</protein>
<dbReference type="Proteomes" id="UP001223072">
    <property type="component" value="Unassembled WGS sequence"/>
</dbReference>
<evidence type="ECO:0000259" key="2">
    <source>
        <dbReference type="PROSITE" id="PS50011"/>
    </source>
</evidence>
<proteinExistence type="predicted"/>
<organism evidence="3 4">
    <name type="scientific">Streptomyces turgidiscabies</name>
    <dbReference type="NCBI Taxonomy" id="85558"/>
    <lineage>
        <taxon>Bacteria</taxon>
        <taxon>Bacillati</taxon>
        <taxon>Actinomycetota</taxon>
        <taxon>Actinomycetes</taxon>
        <taxon>Kitasatosporales</taxon>
        <taxon>Streptomycetaceae</taxon>
        <taxon>Streptomyces</taxon>
    </lineage>
</organism>
<dbReference type="InterPro" id="IPR000719">
    <property type="entry name" value="Prot_kinase_dom"/>
</dbReference>
<name>A0ABU0RLI1_9ACTN</name>
<evidence type="ECO:0000313" key="3">
    <source>
        <dbReference type="EMBL" id="MDQ0932841.1"/>
    </source>
</evidence>
<dbReference type="SUPFAM" id="SSF158745">
    <property type="entry name" value="LanC-like"/>
    <property type="match status" value="1"/>
</dbReference>
<dbReference type="Pfam" id="PF25816">
    <property type="entry name" value="RamC_N"/>
    <property type="match status" value="1"/>
</dbReference>
<evidence type="ECO:0000313" key="4">
    <source>
        <dbReference type="Proteomes" id="UP001223072"/>
    </source>
</evidence>
<dbReference type="InterPro" id="IPR058053">
    <property type="entry name" value="RamC_C"/>
</dbReference>
<sequence>MEHFLYTFADPRAYDDIARWQAHPDDPRFHRTRKGPVHIGDGGDGTATERADGWQQARHGIWTVWRPDSEPLRGQGWKIHIAVTPDTFPGVLDTVARYCLGNGTPFKFLARHEYAWLVNAKYAPRQISGKGIVLYPADERRSRESAEELAALLDGVPGPRILSDLRIGDSVVHVRYGAYTRRFCRTPQGRISLALADPAGRLVPDVRSVPFRAPAFVTVPEAFTAPAPAPAGDTGPVPPYRVDKTLHFSNAGGVYLTTHLPTGREVVLKEARPYAGYDLVGADAVTRAEAEYAAMLRFADLPEIPAAYEQFTWQSHVFTAIEYIRGTTLQEWCAANQPFLLRANPFEPPHPEEIHAYREKVEAILGRVRDAVAVIWERGHIFGDLHPGNVMVTPDLDVRLLDLEACVPQDADRRFPGAPGFNDPAKTGRAADEHALRLLELSCYLPLTHLVPMDDTKLGQLLDTARTRFGLPPSWADRVERTCARPGSVSPARAPSTPESAHLDHRLGFEAWAAELAAGLRATMDTGRDDRLFPGDHTGFSMPPVSLATGSAGVLWSLLGTKGVEQDDLVETVADWTFAHGRAAAPRLECGLYDSELGAGYVLWRAGRPEQAAELVGTALAKDHTGAGLSLFGGLAGVYLAVAELSAPDGLLPEPSHAGRLGAELTDRAGRLLTALRATDAPDPASYGLMHGVAGVALAVHRHGRATGNRAAVELARSLLEFEFAGYIRCTDGSMQFNEAGRRTLGYLEVGSCGSALALAELTRYESWEPSGVSVPDLIRATGPDELMVQSGLFRGRAGFMAALTALSRAGYERQAGPLVDRHARQLGLHEVRLNEGELHYPGAGNFKLSGDLRTGSAGVLTGVAYATGRRDTWLPGVG</sequence>
<feature type="domain" description="Protein kinase" evidence="2">
    <location>
        <begin position="240"/>
        <end position="508"/>
    </location>
</feature>
<reference evidence="3 4" key="1">
    <citation type="submission" date="2023-07" db="EMBL/GenBank/DDBJ databases">
        <title>Comparative genomics of wheat-associated soil bacteria to identify genetic determinants of phenazine resistance.</title>
        <authorList>
            <person name="Mouncey N."/>
        </authorList>
    </citation>
    <scope>NUCLEOTIDE SEQUENCE [LARGE SCALE GENOMIC DNA]</scope>
    <source>
        <strain evidence="3 4">W2I16</strain>
    </source>
</reference>
<feature type="region of interest" description="Disordered" evidence="1">
    <location>
        <begin position="25"/>
        <end position="47"/>
    </location>
</feature>
<dbReference type="PROSITE" id="PS50011">
    <property type="entry name" value="PROTEIN_KINASE_DOM"/>
    <property type="match status" value="1"/>
</dbReference>
<comment type="caution">
    <text evidence="3">The sequence shown here is derived from an EMBL/GenBank/DDBJ whole genome shotgun (WGS) entry which is preliminary data.</text>
</comment>